<name>A0A8S0T3Z3_OLEEU</name>
<keyword evidence="11" id="KW-0830">Ubiquinone</keyword>
<comment type="similarity">
    <text evidence="3 8">Belongs to the COQ9 family.</text>
</comment>
<dbReference type="EMBL" id="CACTIH010005646">
    <property type="protein sequence ID" value="CAA2999705.1"/>
    <property type="molecule type" value="Genomic_DNA"/>
</dbReference>
<comment type="function">
    <text evidence="8">Membrane-associated protein that warps the membrane surface to access and bind aromatic isoprenes with high specificity, including ubiquinone (CoQ) isoprene intermediates and presents them directly to Coq7, therefore facilitating the Coq7-mediated hydroxylase step. Participates in the biosynthesis of coenzyme Q, also named ubiquinone, an essential lipid-soluble electron transporter for aerobic cellular respiration.</text>
</comment>
<evidence type="ECO:0000313" key="12">
    <source>
        <dbReference type="Proteomes" id="UP000594638"/>
    </source>
</evidence>
<dbReference type="Proteomes" id="UP000594638">
    <property type="component" value="Unassembled WGS sequence"/>
</dbReference>
<keyword evidence="12" id="KW-1185">Reference proteome</keyword>
<keyword evidence="4 8" id="KW-0831">Ubiquinone biosynthesis</keyword>
<evidence type="ECO:0000256" key="3">
    <source>
        <dbReference type="ARBA" id="ARBA00010766"/>
    </source>
</evidence>
<evidence type="ECO:0000256" key="5">
    <source>
        <dbReference type="ARBA" id="ARBA00022946"/>
    </source>
</evidence>
<keyword evidence="7 8" id="KW-0496">Mitochondrion</keyword>
<feature type="compositionally biased region" description="Basic and acidic residues" evidence="9">
    <location>
        <begin position="67"/>
        <end position="81"/>
    </location>
</feature>
<dbReference type="GO" id="GO:0005743">
    <property type="term" value="C:mitochondrial inner membrane"/>
    <property type="evidence" value="ECO:0007669"/>
    <property type="project" value="TreeGrafter"/>
</dbReference>
<dbReference type="PANTHER" id="PTHR21427:SF19">
    <property type="entry name" value="UBIQUINONE BIOSYNTHESIS PROTEIN COQ9, MITOCHONDRIAL"/>
    <property type="match status" value="1"/>
</dbReference>
<evidence type="ECO:0000256" key="9">
    <source>
        <dbReference type="SAM" id="MobiDB-lite"/>
    </source>
</evidence>
<dbReference type="FunFam" id="1.10.357.10:FF:000004">
    <property type="entry name" value="Ubiquinone biosynthesis protein COQ9, mitochondrial"/>
    <property type="match status" value="1"/>
</dbReference>
<protein>
    <recommendedName>
        <fullName evidence="8">Ubiquinone biosynthesis protein</fullName>
    </recommendedName>
</protein>
<feature type="region of interest" description="Disordered" evidence="9">
    <location>
        <begin position="44"/>
        <end position="94"/>
    </location>
</feature>
<dbReference type="Pfam" id="PF08511">
    <property type="entry name" value="COQ9"/>
    <property type="match status" value="1"/>
</dbReference>
<evidence type="ECO:0000256" key="6">
    <source>
        <dbReference type="ARBA" id="ARBA00023121"/>
    </source>
</evidence>
<dbReference type="GO" id="GO:0006744">
    <property type="term" value="P:ubiquinone biosynthetic process"/>
    <property type="evidence" value="ECO:0007669"/>
    <property type="project" value="UniProtKB-UniRule"/>
</dbReference>
<evidence type="ECO:0000256" key="1">
    <source>
        <dbReference type="ARBA" id="ARBA00004173"/>
    </source>
</evidence>
<dbReference type="Gene3D" id="1.10.357.10">
    <property type="entry name" value="Tetracycline Repressor, domain 2"/>
    <property type="match status" value="1"/>
</dbReference>
<comment type="caution">
    <text evidence="11">The sequence shown here is derived from an EMBL/GenBank/DDBJ whole genome shotgun (WGS) entry which is preliminary data.</text>
</comment>
<proteinExistence type="inferred from homology"/>
<dbReference type="InterPro" id="IPR012762">
    <property type="entry name" value="Ubiq_biosynth_COQ9"/>
</dbReference>
<keyword evidence="6 8" id="KW-0446">Lipid-binding</keyword>
<gene>
    <name evidence="11" type="ORF">OLEA9_A054838</name>
</gene>
<reference evidence="11 12" key="1">
    <citation type="submission" date="2019-12" db="EMBL/GenBank/DDBJ databases">
        <authorList>
            <person name="Alioto T."/>
            <person name="Alioto T."/>
            <person name="Gomez Garrido J."/>
        </authorList>
    </citation>
    <scope>NUCLEOTIDE SEQUENCE [LARGE SCALE GENOMIC DNA]</scope>
</reference>
<accession>A0A8S0T3Z3</accession>
<sequence length="305" mass="34151">MYRLAAKRLLPALGRRNSHFLSSSSGVRALADFINPPRFTTSAASETVSSQNPLNNDSFASSSSTVRSEEERSRAHDETQRSRSPTRPKAHWQEEQARVLHASLRHVIRLGWTDAAMIAGARDVGMSPAIVGSFPRKEAALVEFFMDDCLQRLIEVIDTKEDLQNLIPSHRVAKLVRIRLEMQAPYISKWPQALSIQAQPLNIPTSFKQRAMLVDEIWHAADEEAADIDWYVKRTVLGGIYSTTELYMLTDTSPDFQDTWAFLDGRVRDAFDLKKTVQEVKYLAEAVGAGIGGSLPGFMKKVFNG</sequence>
<feature type="compositionally biased region" description="Polar residues" evidence="9">
    <location>
        <begin position="44"/>
        <end position="60"/>
    </location>
</feature>
<evidence type="ECO:0000256" key="8">
    <source>
        <dbReference type="RuleBase" id="RU366063"/>
    </source>
</evidence>
<dbReference type="NCBIfam" id="TIGR02396">
    <property type="entry name" value="diverge_rpsU"/>
    <property type="match status" value="1"/>
</dbReference>
<dbReference type="InterPro" id="IPR013718">
    <property type="entry name" value="COQ9_C"/>
</dbReference>
<feature type="domain" description="COQ9 C-terminal" evidence="10">
    <location>
        <begin position="203"/>
        <end position="272"/>
    </location>
</feature>
<evidence type="ECO:0000259" key="10">
    <source>
        <dbReference type="Pfam" id="PF08511"/>
    </source>
</evidence>
<comment type="pathway">
    <text evidence="2 8">Cofactor biosynthesis; ubiquinone biosynthesis.</text>
</comment>
<evidence type="ECO:0000313" key="11">
    <source>
        <dbReference type="EMBL" id="CAA2999705.1"/>
    </source>
</evidence>
<dbReference type="GO" id="GO:0008289">
    <property type="term" value="F:lipid binding"/>
    <property type="evidence" value="ECO:0007669"/>
    <property type="project" value="UniProtKB-UniRule"/>
</dbReference>
<keyword evidence="5" id="KW-0809">Transit peptide</keyword>
<evidence type="ECO:0000256" key="4">
    <source>
        <dbReference type="ARBA" id="ARBA00022688"/>
    </source>
</evidence>
<dbReference type="PANTHER" id="PTHR21427">
    <property type="entry name" value="UBIQUINONE BIOSYNTHESIS PROTEIN COQ9, MITOCHONDRIAL"/>
    <property type="match status" value="1"/>
</dbReference>
<dbReference type="Gramene" id="OE9A054838T1">
    <property type="protein sequence ID" value="OE9A054838C1"/>
    <property type="gene ID" value="OE9A054838"/>
</dbReference>
<dbReference type="OrthoDB" id="619536at2759"/>
<dbReference type="AlphaFoldDB" id="A0A8S0T3Z3"/>
<comment type="subcellular location">
    <subcellularLocation>
        <location evidence="1 8">Mitochondrion</location>
    </subcellularLocation>
</comment>
<organism evidence="11 12">
    <name type="scientific">Olea europaea subsp. europaea</name>
    <dbReference type="NCBI Taxonomy" id="158383"/>
    <lineage>
        <taxon>Eukaryota</taxon>
        <taxon>Viridiplantae</taxon>
        <taxon>Streptophyta</taxon>
        <taxon>Embryophyta</taxon>
        <taxon>Tracheophyta</taxon>
        <taxon>Spermatophyta</taxon>
        <taxon>Magnoliopsida</taxon>
        <taxon>eudicotyledons</taxon>
        <taxon>Gunneridae</taxon>
        <taxon>Pentapetalae</taxon>
        <taxon>asterids</taxon>
        <taxon>lamiids</taxon>
        <taxon>Lamiales</taxon>
        <taxon>Oleaceae</taxon>
        <taxon>Oleeae</taxon>
        <taxon>Olea</taxon>
    </lineage>
</organism>
<evidence type="ECO:0000256" key="2">
    <source>
        <dbReference type="ARBA" id="ARBA00004749"/>
    </source>
</evidence>
<evidence type="ECO:0000256" key="7">
    <source>
        <dbReference type="ARBA" id="ARBA00023128"/>
    </source>
</evidence>